<feature type="transmembrane region" description="Helical" evidence="4">
    <location>
        <begin position="16"/>
        <end position="39"/>
    </location>
</feature>
<dbReference type="Proteomes" id="UP000002495">
    <property type="component" value="Chromosome"/>
</dbReference>
<dbReference type="Gene3D" id="1.10.287.950">
    <property type="entry name" value="Methyl-accepting chemotaxis protein"/>
    <property type="match status" value="1"/>
</dbReference>
<feature type="domain" description="Methyl-accepting transducer" evidence="5">
    <location>
        <begin position="284"/>
        <end position="520"/>
    </location>
</feature>
<dbReference type="KEGG" id="hhe:HH_1155"/>
<evidence type="ECO:0000256" key="1">
    <source>
        <dbReference type="ARBA" id="ARBA00023224"/>
    </source>
</evidence>
<dbReference type="Pfam" id="PF00015">
    <property type="entry name" value="MCPsignal"/>
    <property type="match status" value="1"/>
</dbReference>
<evidence type="ECO:0000259" key="5">
    <source>
        <dbReference type="PROSITE" id="PS50111"/>
    </source>
</evidence>
<keyword evidence="4" id="KW-0472">Membrane</keyword>
<dbReference type="RefSeq" id="WP_011115995.1">
    <property type="nucleotide sequence ID" value="NC_004917.1"/>
</dbReference>
<dbReference type="InterPro" id="IPR024478">
    <property type="entry name" value="HlyB_4HB_MCP"/>
</dbReference>
<evidence type="ECO:0000256" key="3">
    <source>
        <dbReference type="SAM" id="Coils"/>
    </source>
</evidence>
<organism evidence="6 7">
    <name type="scientific">Helicobacter hepaticus (strain ATCC 51449 / 3B1)</name>
    <dbReference type="NCBI Taxonomy" id="235279"/>
    <lineage>
        <taxon>Bacteria</taxon>
        <taxon>Pseudomonadati</taxon>
        <taxon>Campylobacterota</taxon>
        <taxon>Epsilonproteobacteria</taxon>
        <taxon>Campylobacterales</taxon>
        <taxon>Helicobacteraceae</taxon>
        <taxon>Helicobacter</taxon>
    </lineage>
</organism>
<accession>Q7VH12</accession>
<evidence type="ECO:0000313" key="6">
    <source>
        <dbReference type="EMBL" id="AAP77752.1"/>
    </source>
</evidence>
<keyword evidence="4" id="KW-1133">Transmembrane helix</keyword>
<dbReference type="GO" id="GO:0007165">
    <property type="term" value="P:signal transduction"/>
    <property type="evidence" value="ECO:0007669"/>
    <property type="project" value="UniProtKB-KW"/>
</dbReference>
<feature type="transmembrane region" description="Helical" evidence="4">
    <location>
        <begin position="204"/>
        <end position="225"/>
    </location>
</feature>
<evidence type="ECO:0000256" key="4">
    <source>
        <dbReference type="SAM" id="Phobius"/>
    </source>
</evidence>
<reference evidence="6 7" key="1">
    <citation type="journal article" date="2003" name="Proc. Natl. Acad. Sci. U.S.A.">
        <title>The complete genome sequence of the carcinogenic bacterium Helicobacter hepaticus.</title>
        <authorList>
            <person name="Suerbaum S."/>
            <person name="Josenhans C."/>
            <person name="Sterzenbach T."/>
            <person name="Drescher B."/>
            <person name="Brandt P."/>
            <person name="Bell M."/>
            <person name="Droege M."/>
            <person name="Fartmann B."/>
            <person name="Fischer H.-P."/>
            <person name="Ge Z."/>
            <person name="Hoerster A."/>
            <person name="Holland R."/>
            <person name="Klein K."/>
            <person name="Koenig J."/>
            <person name="Macko L."/>
            <person name="Mendz G.L."/>
            <person name="Nyakatura G."/>
            <person name="Schauer D.B."/>
            <person name="Shen Z."/>
            <person name="Weber J."/>
            <person name="Frosch M."/>
            <person name="Fox J.G."/>
        </authorList>
    </citation>
    <scope>NUCLEOTIDE SEQUENCE [LARGE SCALE GENOMIC DNA]</scope>
    <source>
        <strain evidence="7">ATCC 51449 / 3B1</strain>
    </source>
</reference>
<dbReference type="InterPro" id="IPR047347">
    <property type="entry name" value="YvaQ-like_sensor"/>
</dbReference>
<keyword evidence="3" id="KW-0175">Coiled coil</keyword>
<dbReference type="AlphaFoldDB" id="Q7VH12"/>
<dbReference type="PANTHER" id="PTHR32089">
    <property type="entry name" value="METHYL-ACCEPTING CHEMOTAXIS PROTEIN MCPB"/>
    <property type="match status" value="1"/>
</dbReference>
<dbReference type="OrthoDB" id="5441488at2"/>
<dbReference type="SMART" id="SM00283">
    <property type="entry name" value="MA"/>
    <property type="match status" value="1"/>
</dbReference>
<feature type="coiled-coil region" evidence="3">
    <location>
        <begin position="91"/>
        <end position="125"/>
    </location>
</feature>
<keyword evidence="7" id="KW-1185">Reference proteome</keyword>
<dbReference type="CDD" id="cd11386">
    <property type="entry name" value="MCP_signal"/>
    <property type="match status" value="1"/>
</dbReference>
<dbReference type="GO" id="GO:0016020">
    <property type="term" value="C:membrane"/>
    <property type="evidence" value="ECO:0007669"/>
    <property type="project" value="InterPro"/>
</dbReference>
<dbReference type="HOGENOM" id="CLU_000445_107_27_7"/>
<dbReference type="PANTHER" id="PTHR32089:SF112">
    <property type="entry name" value="LYSOZYME-LIKE PROTEIN-RELATED"/>
    <property type="match status" value="1"/>
</dbReference>
<dbReference type="EMBL" id="AE017125">
    <property type="protein sequence ID" value="AAP77752.1"/>
    <property type="molecule type" value="Genomic_DNA"/>
</dbReference>
<protein>
    <recommendedName>
        <fullName evidence="5">Methyl-accepting transducer domain-containing protein</fullName>
    </recommendedName>
</protein>
<proteinExistence type="predicted"/>
<keyword evidence="1 2" id="KW-0807">Transducer</keyword>
<dbReference type="PROSITE" id="PS51257">
    <property type="entry name" value="PROKAR_LIPOPROTEIN"/>
    <property type="match status" value="1"/>
</dbReference>
<dbReference type="PROSITE" id="PS50111">
    <property type="entry name" value="CHEMOTAXIS_TRANSDUC_2"/>
    <property type="match status" value="1"/>
</dbReference>
<dbReference type="InterPro" id="IPR004089">
    <property type="entry name" value="MCPsignal_dom"/>
</dbReference>
<dbReference type="STRING" id="235279.HH_1155"/>
<dbReference type="Pfam" id="PF12729">
    <property type="entry name" value="4HB_MCP_1"/>
    <property type="match status" value="1"/>
</dbReference>
<keyword evidence="4" id="KW-0812">Transmembrane</keyword>
<evidence type="ECO:0000256" key="2">
    <source>
        <dbReference type="PROSITE-ProRule" id="PRU00284"/>
    </source>
</evidence>
<dbReference type="eggNOG" id="COG0840">
    <property type="taxonomic scope" value="Bacteria"/>
</dbReference>
<dbReference type="SUPFAM" id="SSF58104">
    <property type="entry name" value="Methyl-accepting chemotaxis protein (MCP) signaling domain"/>
    <property type="match status" value="1"/>
</dbReference>
<dbReference type="CDD" id="cd19411">
    <property type="entry name" value="MCP2201-like_sensor"/>
    <property type="match status" value="1"/>
</dbReference>
<sequence length="556" mass="60625">MSKTLEVQPPKKKTSIGVILGFGFGVLIVFSCVMVFLSLNRVSSINASLSEINDKNALAQRYAINFRGSVHDRAIAVRDVVLISSEDKNGLQQLLEQINALEKFYKEAEDNMKQKFIDAKLLNKKELSILHSIEETQAKAIPLIVQIIQAKLAGDSQKARTILTTLSPYFTQWLAEINEFIDYQENANSGLTHQLRSDVSEFRILLLVLLACSVIFGVIVAIVIIRNLLRLLGGEPYIASYIVSKIANGDLSGHITYKNKDSILSSIASMQEGLREIVEAITHSSQQVNKIALEVSDVARKAQDDANTQMQNSAAIVGKIEQINHSVAEVSDIAKQTEENSVKSVEISSKGVEIINITAQEIGKITEMISSSADNIRGLQQQSVEIGGSAGLIAEIADQTNLLALNAAIEAARAGEHGRGFAVVADEVRKLAERTASTTAEIANMITLIQESIGVSVNSIEAIVPQIDKGQKLILDSVHTLEEIQSQAQDSLQKAQVVASSSVQQEDTMQSILHDMQSISTLSQETRNSLENTNKAIGELKNISDALKKNMTHFKV</sequence>
<gene>
    <name evidence="6" type="ordered locus">HH_1155</name>
</gene>
<evidence type="ECO:0000313" key="7">
    <source>
        <dbReference type="Proteomes" id="UP000002495"/>
    </source>
</evidence>
<name>Q7VH12_HELHP</name>